<sequence>MSLILKKRKAGTIYYYQKGASPVLLLLSGTHGDEFGVINPLKQVINKYLSKLPDFIFIPEVSPSAVKKRTRRNGFKNDVNRNFFEKTKDIEAKANMEIVARYKFKLGLTFHEDPQLDSFYLYDSEIMSSKLLHTFKAHIKEQNIGLYSGIDDANDVSLGNVLDDGYITVPAHAKKIIHGDFWDWSLLNGYVKRLLCPEIPGKLGLKNKTFLVDLIFKDLIFPLLNI</sequence>
<protein>
    <recommendedName>
        <fullName evidence="3">Succinylglutamate desuccinylase</fullName>
    </recommendedName>
</protein>
<accession>A0A1F7IQD6</accession>
<dbReference type="SUPFAM" id="SSF53187">
    <property type="entry name" value="Zn-dependent exopeptidases"/>
    <property type="match status" value="1"/>
</dbReference>
<evidence type="ECO:0008006" key="3">
    <source>
        <dbReference type="Google" id="ProtNLM"/>
    </source>
</evidence>
<name>A0A1F7IQD6_9BACT</name>
<organism evidence="1 2">
    <name type="scientific">Candidatus Roizmanbacteria bacterium RIFCSPLOWO2_01_FULL_37_16</name>
    <dbReference type="NCBI Taxonomy" id="1802058"/>
    <lineage>
        <taxon>Bacteria</taxon>
        <taxon>Candidatus Roizmaniibacteriota</taxon>
    </lineage>
</organism>
<gene>
    <name evidence="1" type="ORF">A3B40_01180</name>
</gene>
<dbReference type="EMBL" id="MGAI01000005">
    <property type="protein sequence ID" value="OGK45565.1"/>
    <property type="molecule type" value="Genomic_DNA"/>
</dbReference>
<evidence type="ECO:0000313" key="1">
    <source>
        <dbReference type="EMBL" id="OGK45565.1"/>
    </source>
</evidence>
<proteinExistence type="predicted"/>
<dbReference type="Proteomes" id="UP000178040">
    <property type="component" value="Unassembled WGS sequence"/>
</dbReference>
<dbReference type="Gene3D" id="3.40.630.10">
    <property type="entry name" value="Zn peptidases"/>
    <property type="match status" value="1"/>
</dbReference>
<reference evidence="1 2" key="1">
    <citation type="journal article" date="2016" name="Nat. Commun.">
        <title>Thousands of microbial genomes shed light on interconnected biogeochemical processes in an aquifer system.</title>
        <authorList>
            <person name="Anantharaman K."/>
            <person name="Brown C.T."/>
            <person name="Hug L.A."/>
            <person name="Sharon I."/>
            <person name="Castelle C.J."/>
            <person name="Probst A.J."/>
            <person name="Thomas B.C."/>
            <person name="Singh A."/>
            <person name="Wilkins M.J."/>
            <person name="Karaoz U."/>
            <person name="Brodie E.L."/>
            <person name="Williams K.H."/>
            <person name="Hubbard S.S."/>
            <person name="Banfield J.F."/>
        </authorList>
    </citation>
    <scope>NUCLEOTIDE SEQUENCE [LARGE SCALE GENOMIC DNA]</scope>
</reference>
<evidence type="ECO:0000313" key="2">
    <source>
        <dbReference type="Proteomes" id="UP000178040"/>
    </source>
</evidence>
<comment type="caution">
    <text evidence="1">The sequence shown here is derived from an EMBL/GenBank/DDBJ whole genome shotgun (WGS) entry which is preliminary data.</text>
</comment>
<dbReference type="AlphaFoldDB" id="A0A1F7IQD6"/>